<dbReference type="AlphaFoldDB" id="A0A8I2YC21"/>
<feature type="domain" description="Rubisco LSMT substrate-binding" evidence="5">
    <location>
        <begin position="264"/>
        <end position="360"/>
    </location>
</feature>
<protein>
    <recommendedName>
        <fullName evidence="5">Rubisco LSMT substrate-binding domain-containing protein</fullName>
    </recommendedName>
</protein>
<dbReference type="InterPro" id="IPR036464">
    <property type="entry name" value="Rubisco_LSMT_subst-bd_sf"/>
</dbReference>
<dbReference type="GO" id="GO:0005634">
    <property type="term" value="C:nucleus"/>
    <property type="evidence" value="ECO:0007669"/>
    <property type="project" value="TreeGrafter"/>
</dbReference>
<dbReference type="GO" id="GO:0032259">
    <property type="term" value="P:methylation"/>
    <property type="evidence" value="ECO:0007669"/>
    <property type="project" value="UniProtKB-KW"/>
</dbReference>
<dbReference type="InterPro" id="IPR050600">
    <property type="entry name" value="SETD3_SETD6_MTase"/>
</dbReference>
<evidence type="ECO:0000313" key="7">
    <source>
        <dbReference type="Proteomes" id="UP000683000"/>
    </source>
</evidence>
<dbReference type="InterPro" id="IPR015353">
    <property type="entry name" value="Rubisco_LSMT_subst-bd"/>
</dbReference>
<feature type="compositionally biased region" description="Acidic residues" evidence="4">
    <location>
        <begin position="90"/>
        <end position="107"/>
    </location>
</feature>
<feature type="compositionally biased region" description="Basic and acidic residues" evidence="4">
    <location>
        <begin position="381"/>
        <end position="399"/>
    </location>
</feature>
<dbReference type="EMBL" id="JAGFBS010000105">
    <property type="protein sequence ID" value="KAG6369132.1"/>
    <property type="molecule type" value="Genomic_DNA"/>
</dbReference>
<dbReference type="Gene3D" id="3.90.1410.10">
    <property type="entry name" value="set domain protein methyltransferase, domain 1"/>
    <property type="match status" value="1"/>
</dbReference>
<dbReference type="SUPFAM" id="SSF82199">
    <property type="entry name" value="SET domain"/>
    <property type="match status" value="1"/>
</dbReference>
<name>A0A8I2YC21_9AGAM</name>
<feature type="region of interest" description="Disordered" evidence="4">
    <location>
        <begin position="380"/>
        <end position="423"/>
    </location>
</feature>
<evidence type="ECO:0000256" key="3">
    <source>
        <dbReference type="ARBA" id="ARBA00022691"/>
    </source>
</evidence>
<feature type="compositionally biased region" description="Basic and acidic residues" evidence="4">
    <location>
        <begin position="414"/>
        <end position="423"/>
    </location>
</feature>
<dbReference type="OrthoDB" id="341421at2759"/>
<evidence type="ECO:0000256" key="1">
    <source>
        <dbReference type="ARBA" id="ARBA00022603"/>
    </source>
</evidence>
<accession>A0A8I2YC21</accession>
<reference evidence="6" key="1">
    <citation type="submission" date="2021-03" db="EMBL/GenBank/DDBJ databases">
        <title>Evolutionary innovations through gain and loss of genes in the ectomycorrhizal Boletales.</title>
        <authorList>
            <person name="Wu G."/>
            <person name="Miyauchi S."/>
            <person name="Morin E."/>
            <person name="Yang Z.-L."/>
            <person name="Xu J."/>
            <person name="Martin F.M."/>
        </authorList>
    </citation>
    <scope>NUCLEOTIDE SEQUENCE</scope>
    <source>
        <strain evidence="6">BR01</strain>
    </source>
</reference>
<comment type="caution">
    <text evidence="6">The sequence shown here is derived from an EMBL/GenBank/DDBJ whole genome shotgun (WGS) entry which is preliminary data.</text>
</comment>
<gene>
    <name evidence="6" type="ORF">JVT61DRAFT_1463</name>
</gene>
<keyword evidence="7" id="KW-1185">Reference proteome</keyword>
<dbReference type="GO" id="GO:0016279">
    <property type="term" value="F:protein-lysine N-methyltransferase activity"/>
    <property type="evidence" value="ECO:0007669"/>
    <property type="project" value="UniProtKB-ARBA"/>
</dbReference>
<keyword evidence="3" id="KW-0949">S-adenosyl-L-methionine</keyword>
<evidence type="ECO:0000256" key="4">
    <source>
        <dbReference type="SAM" id="MobiDB-lite"/>
    </source>
</evidence>
<keyword evidence="2" id="KW-0808">Transferase</keyword>
<organism evidence="6 7">
    <name type="scientific">Boletus reticuloceps</name>
    <dbReference type="NCBI Taxonomy" id="495285"/>
    <lineage>
        <taxon>Eukaryota</taxon>
        <taxon>Fungi</taxon>
        <taxon>Dikarya</taxon>
        <taxon>Basidiomycota</taxon>
        <taxon>Agaricomycotina</taxon>
        <taxon>Agaricomycetes</taxon>
        <taxon>Agaricomycetidae</taxon>
        <taxon>Boletales</taxon>
        <taxon>Boletineae</taxon>
        <taxon>Boletaceae</taxon>
        <taxon>Boletoideae</taxon>
        <taxon>Boletus</taxon>
    </lineage>
</organism>
<dbReference type="PANTHER" id="PTHR13271">
    <property type="entry name" value="UNCHARACTERIZED PUTATIVE METHYLTRANSFERASE"/>
    <property type="match status" value="1"/>
</dbReference>
<evidence type="ECO:0000259" key="5">
    <source>
        <dbReference type="Pfam" id="PF09273"/>
    </source>
</evidence>
<dbReference type="Pfam" id="PF09273">
    <property type="entry name" value="Rubis-subs-bind"/>
    <property type="match status" value="1"/>
</dbReference>
<dbReference type="Proteomes" id="UP000683000">
    <property type="component" value="Unassembled WGS sequence"/>
</dbReference>
<sequence length="423" mass="47883">MFWSSEELEELRGTSVVDKIGREDAERAYSEQLVPAIKPPTCFRLPIMGSGIPLMRIIVLGVAFLSRSFTVHRWKDDDEIEEDKDRDGVAEESELNSDSEDDEDDPSDVAMVPMADLLNARWGSENAKLFYEPFVLRMVTTKKVKQGEQIFNTYGDPPNSDLLRRYGHVDLVRIHSPSRDSTPDRLEDVEMKDCDTDVETILRLGNPSDVVEVRADLIVHVVQRSNFSSKMKDVHTRIEWWLGEGEDEYYFCAQSAGPGSALSAILPPALISLIRLIIMPEGDFKSARSKGKLPKGHFKKGDVKDSKQVLEILDEVLNQCEGMYIGGSVEDDERLLSLPETLAERKRHAVIARLGEKRILRDVRQRIRMMFAELSVTSRTEFGDEKDNTRRDNVGEDGGKAGSNRKRVVNGREGGSEWKRARK</sequence>
<dbReference type="SUPFAM" id="SSF81822">
    <property type="entry name" value="RuBisCo LSMT C-terminal, substrate-binding domain"/>
    <property type="match status" value="1"/>
</dbReference>
<dbReference type="Gene3D" id="3.90.1420.10">
    <property type="entry name" value="Rubisco LSMT, substrate-binding domain"/>
    <property type="match status" value="1"/>
</dbReference>
<dbReference type="InterPro" id="IPR046341">
    <property type="entry name" value="SET_dom_sf"/>
</dbReference>
<proteinExistence type="predicted"/>
<feature type="region of interest" description="Disordered" evidence="4">
    <location>
        <begin position="80"/>
        <end position="109"/>
    </location>
</feature>
<keyword evidence="1" id="KW-0489">Methyltransferase</keyword>
<evidence type="ECO:0000313" key="6">
    <source>
        <dbReference type="EMBL" id="KAG6369132.1"/>
    </source>
</evidence>
<dbReference type="PANTHER" id="PTHR13271:SF34">
    <property type="entry name" value="N-LYSINE METHYLTRANSFERASE SETD6"/>
    <property type="match status" value="1"/>
</dbReference>
<evidence type="ECO:0000256" key="2">
    <source>
        <dbReference type="ARBA" id="ARBA00022679"/>
    </source>
</evidence>